<dbReference type="EMBL" id="BHZC01000001">
    <property type="protein sequence ID" value="GCD32789.1"/>
    <property type="molecule type" value="Genomic_DNA"/>
</dbReference>
<evidence type="ECO:0000256" key="1">
    <source>
        <dbReference type="SAM" id="SignalP"/>
    </source>
</evidence>
<evidence type="ECO:0000313" key="3">
    <source>
        <dbReference type="Proteomes" id="UP000287830"/>
    </source>
</evidence>
<feature type="signal peptide" evidence="1">
    <location>
        <begin position="1"/>
        <end position="33"/>
    </location>
</feature>
<accession>A0A7U9KP12</accession>
<evidence type="ECO:0008006" key="4">
    <source>
        <dbReference type="Google" id="ProtNLM"/>
    </source>
</evidence>
<dbReference type="Proteomes" id="UP000287830">
    <property type="component" value="Unassembled WGS sequence"/>
</dbReference>
<dbReference type="OrthoDB" id="5196727at2"/>
<name>A0A7U9KP12_9ACTN</name>
<dbReference type="RefSeq" id="WP_125043376.1">
    <property type="nucleotide sequence ID" value="NZ_BHZC01000001.1"/>
</dbReference>
<comment type="caution">
    <text evidence="2">The sequence shown here is derived from an EMBL/GenBank/DDBJ whole genome shotgun (WGS) entry which is preliminary data.</text>
</comment>
<feature type="chain" id="PRO_5031043475" description="Secreted protein" evidence="1">
    <location>
        <begin position="34"/>
        <end position="159"/>
    </location>
</feature>
<sequence>MTAMYRGRAASLFGASALLATAALLTAAPEAHASQGGCTNYSAGGYPIGICVNDRNTGTNAYPDYYVNGAVPANCRIKVEVWDNANHRYGPVFKDGSPCTRGHHPANGTWCVSNWDPADYGSHVTVHAYFRLYSGSGQINDTSTNSPSITVSFTGMAHC</sequence>
<dbReference type="GeneID" id="95619578"/>
<dbReference type="AlphaFoldDB" id="A0A7U9KP12"/>
<keyword evidence="1" id="KW-0732">Signal</keyword>
<protein>
    <recommendedName>
        <fullName evidence="4">Secreted protein</fullName>
    </recommendedName>
</protein>
<proteinExistence type="predicted"/>
<organism evidence="2 3">
    <name type="scientific">Streptomyces chrestomyceticus JCM 4735</name>
    <dbReference type="NCBI Taxonomy" id="1306181"/>
    <lineage>
        <taxon>Bacteria</taxon>
        <taxon>Bacillati</taxon>
        <taxon>Actinomycetota</taxon>
        <taxon>Actinomycetes</taxon>
        <taxon>Kitasatosporales</taxon>
        <taxon>Streptomycetaceae</taxon>
        <taxon>Streptomyces</taxon>
    </lineage>
</organism>
<reference evidence="2 3" key="1">
    <citation type="submission" date="2018-11" db="EMBL/GenBank/DDBJ databases">
        <title>Whole genome sequence of Streptomyces chrestomyceticus NBRC 13444(T).</title>
        <authorList>
            <person name="Komaki H."/>
            <person name="Tamura T."/>
        </authorList>
    </citation>
    <scope>NUCLEOTIDE SEQUENCE [LARGE SCALE GENOMIC DNA]</scope>
    <source>
        <strain evidence="2 3">NBRC 13444</strain>
    </source>
</reference>
<evidence type="ECO:0000313" key="2">
    <source>
        <dbReference type="EMBL" id="GCD32789.1"/>
    </source>
</evidence>
<gene>
    <name evidence="2" type="ORF">OEIGOIKO_00506</name>
</gene>